<evidence type="ECO:0000313" key="4">
    <source>
        <dbReference type="Proteomes" id="UP001500220"/>
    </source>
</evidence>
<dbReference type="EMBL" id="BMMT01000013">
    <property type="protein sequence ID" value="GGI96345.1"/>
    <property type="molecule type" value="Genomic_DNA"/>
</dbReference>
<dbReference type="Proteomes" id="UP001500220">
    <property type="component" value="Unassembled WGS sequence"/>
</dbReference>
<dbReference type="Proteomes" id="UP000597989">
    <property type="component" value="Unassembled WGS sequence"/>
</dbReference>
<evidence type="ECO:0000313" key="2">
    <source>
        <dbReference type="EMBL" id="GGI96345.1"/>
    </source>
</evidence>
<evidence type="ECO:0000313" key="3">
    <source>
        <dbReference type="Proteomes" id="UP000597989"/>
    </source>
</evidence>
<proteinExistence type="predicted"/>
<name>A0A917K0S4_9PSEU</name>
<dbReference type="Pfam" id="PF09344">
    <property type="entry name" value="Cas_CT1975"/>
    <property type="match status" value="1"/>
</dbReference>
<sequence>MIGTVDFNAACYDRYANLALGQLAKNLRGDEDLIARTAGAWLRAFVNANPSGKQNSTAARTKPETLLTVVRDHGAWNLANAFLRPVIGDDLLGESTRRMLDHFSRLRGFYGDDELRKVIAAAATSELPALEGSDTATSLNELVDRTLGAALEQAA</sequence>
<reference evidence="4" key="3">
    <citation type="journal article" date="2019" name="Int. J. Syst. Evol. Microbiol.">
        <title>The Global Catalogue of Microorganisms (GCM) 10K type strain sequencing project: providing services to taxonomists for standard genome sequencing and annotation.</title>
        <authorList>
            <consortium name="The Broad Institute Genomics Platform"/>
            <consortium name="The Broad Institute Genome Sequencing Center for Infectious Disease"/>
            <person name="Wu L."/>
            <person name="Ma J."/>
        </authorList>
    </citation>
    <scope>NUCLEOTIDE SEQUENCE [LARGE SCALE GENOMIC DNA]</scope>
    <source>
        <strain evidence="4">JCM 10664</strain>
    </source>
</reference>
<accession>A0A917K0S4</accession>
<organism evidence="2 3">
    <name type="scientific">Saccharopolyspora thermophila</name>
    <dbReference type="NCBI Taxonomy" id="89367"/>
    <lineage>
        <taxon>Bacteria</taxon>
        <taxon>Bacillati</taxon>
        <taxon>Actinomycetota</taxon>
        <taxon>Actinomycetes</taxon>
        <taxon>Pseudonocardiales</taxon>
        <taxon>Pseudonocardiaceae</taxon>
        <taxon>Saccharopolyspora</taxon>
    </lineage>
</organism>
<evidence type="ECO:0000313" key="1">
    <source>
        <dbReference type="EMBL" id="GAA0514038.1"/>
    </source>
</evidence>
<gene>
    <name evidence="1" type="ORF">GCM10009545_15160</name>
    <name evidence="2" type="ORF">GCM10011581_36920</name>
</gene>
<dbReference type="EMBL" id="BAAAHC010000006">
    <property type="protein sequence ID" value="GAA0514038.1"/>
    <property type="molecule type" value="Genomic_DNA"/>
</dbReference>
<reference evidence="1" key="1">
    <citation type="journal article" date="2014" name="Int. J. Syst. Evol. Microbiol.">
        <title>Complete genome of a new Firmicutes species belonging to the dominant human colonic microbiota ('Ruminococcus bicirculans') reveals two chromosomes and a selective capacity to utilize plant glucans.</title>
        <authorList>
            <consortium name="NISC Comparative Sequencing Program"/>
            <person name="Wegmann U."/>
            <person name="Louis P."/>
            <person name="Goesmann A."/>
            <person name="Henrissat B."/>
            <person name="Duncan S.H."/>
            <person name="Flint H.J."/>
        </authorList>
    </citation>
    <scope>NUCLEOTIDE SEQUENCE</scope>
    <source>
        <strain evidence="1">JCM 10664</strain>
    </source>
</reference>
<comment type="caution">
    <text evidence="2">The sequence shown here is derived from an EMBL/GenBank/DDBJ whole genome shotgun (WGS) entry which is preliminary data.</text>
</comment>
<reference evidence="2" key="4">
    <citation type="submission" date="2020-09" db="EMBL/GenBank/DDBJ databases">
        <authorList>
            <person name="Sun Q."/>
            <person name="Zhou Y."/>
        </authorList>
    </citation>
    <scope>NUCLEOTIDE SEQUENCE</scope>
    <source>
        <strain evidence="2">CGMCC 4.7206</strain>
    </source>
</reference>
<reference evidence="1" key="5">
    <citation type="submission" date="2023-12" db="EMBL/GenBank/DDBJ databases">
        <authorList>
            <person name="Sun Q."/>
            <person name="Inoue M."/>
        </authorList>
    </citation>
    <scope>NUCLEOTIDE SEQUENCE</scope>
    <source>
        <strain evidence="1">JCM 10664</strain>
    </source>
</reference>
<reference evidence="2 3" key="2">
    <citation type="journal article" date="2014" name="Int. J. Syst. Evol. Microbiol.">
        <title>Complete genome sequence of Corynebacterium casei LMG S-19264T (=DSM 44701T), isolated from a smear-ripened cheese.</title>
        <authorList>
            <consortium name="US DOE Joint Genome Institute (JGI-PGF)"/>
            <person name="Walter F."/>
            <person name="Albersmeier A."/>
            <person name="Kalinowski J."/>
            <person name="Ruckert C."/>
        </authorList>
    </citation>
    <scope>NUCLEOTIDE SEQUENCE [LARGE SCALE GENOMIC DNA]</scope>
    <source>
        <strain evidence="2 3">CGMCC 4.7206</strain>
    </source>
</reference>
<dbReference type="InterPro" id="IPR010148">
    <property type="entry name" value="CRISPR-assoc_prot_CT1975"/>
</dbReference>
<keyword evidence="4" id="KW-1185">Reference proteome</keyword>
<dbReference type="AlphaFoldDB" id="A0A917K0S4"/>
<protein>
    <submittedName>
        <fullName evidence="2">Uncharacterized protein</fullName>
    </submittedName>
</protein>